<reference evidence="9" key="1">
    <citation type="submission" date="2023-06" db="EMBL/GenBank/DDBJ databases">
        <title>Genome-scale phylogeny and comparative genomics of the fungal order Sordariales.</title>
        <authorList>
            <consortium name="Lawrence Berkeley National Laboratory"/>
            <person name="Hensen N."/>
            <person name="Bonometti L."/>
            <person name="Westerberg I."/>
            <person name="Brannstrom I.O."/>
            <person name="Guillou S."/>
            <person name="Cros-Aarteil S."/>
            <person name="Calhoun S."/>
            <person name="Haridas S."/>
            <person name="Kuo A."/>
            <person name="Mondo S."/>
            <person name="Pangilinan J."/>
            <person name="Riley R."/>
            <person name="LaButti K."/>
            <person name="Andreopoulos B."/>
            <person name="Lipzen A."/>
            <person name="Chen C."/>
            <person name="Yanf M."/>
            <person name="Daum C."/>
            <person name="Ng V."/>
            <person name="Clum A."/>
            <person name="Steindorff A."/>
            <person name="Ohm R."/>
            <person name="Martin F."/>
            <person name="Silar P."/>
            <person name="Natvig D."/>
            <person name="Lalanne C."/>
            <person name="Gautier V."/>
            <person name="Ament-velasquez S.L."/>
            <person name="Kruys A."/>
            <person name="Hutchinson M.I."/>
            <person name="Powell A.J."/>
            <person name="Barry K."/>
            <person name="Miller A.N."/>
            <person name="Grigoriev I.V."/>
            <person name="Debuchy R."/>
            <person name="Gladieux P."/>
            <person name="Thoren M.H."/>
            <person name="Johannesson H."/>
        </authorList>
    </citation>
    <scope>NUCLEOTIDE SEQUENCE</scope>
    <source>
        <strain evidence="9">SMH3187-1</strain>
    </source>
</reference>
<accession>A0AA40ERV3</accession>
<keyword evidence="3 7" id="KW-0812">Transmembrane</keyword>
<protein>
    <recommendedName>
        <fullName evidence="7">Efficient mitochondria targeting-associated protein 19</fullName>
    </recommendedName>
</protein>
<dbReference type="Pfam" id="PF05241">
    <property type="entry name" value="EBP"/>
    <property type="match status" value="1"/>
</dbReference>
<comment type="subcellular location">
    <subcellularLocation>
        <location evidence="1">Endoplasmic reticulum membrane</location>
        <topology evidence="1">Multi-pass membrane protein</topology>
    </subcellularLocation>
</comment>
<gene>
    <name evidence="9" type="ORF">B0T18DRAFT_329338</name>
</gene>
<evidence type="ECO:0000313" key="9">
    <source>
        <dbReference type="EMBL" id="KAK0744260.1"/>
    </source>
</evidence>
<keyword evidence="5 7" id="KW-1133">Transmembrane helix</keyword>
<dbReference type="GO" id="GO:0005789">
    <property type="term" value="C:endoplasmic reticulum membrane"/>
    <property type="evidence" value="ECO:0007669"/>
    <property type="project" value="UniProtKB-SubCell"/>
</dbReference>
<comment type="similarity">
    <text evidence="2">Belongs to the TMEM97/sigma-2 receptor family.</text>
</comment>
<feature type="transmembrane region" description="Helical" evidence="7">
    <location>
        <begin position="77"/>
        <end position="101"/>
    </location>
</feature>
<evidence type="ECO:0000256" key="6">
    <source>
        <dbReference type="ARBA" id="ARBA00023136"/>
    </source>
</evidence>
<keyword evidence="4 7" id="KW-0256">Endoplasmic reticulum</keyword>
<name>A0AA40ERV3_9PEZI</name>
<dbReference type="PANTHER" id="PTHR31204:SF1">
    <property type="entry name" value="SIGMA INTRACELLULAR RECEPTOR 2"/>
    <property type="match status" value="1"/>
</dbReference>
<dbReference type="InterPro" id="IPR016964">
    <property type="entry name" value="Sigma2_recept"/>
</dbReference>
<proteinExistence type="inferred from homology"/>
<evidence type="ECO:0000313" key="10">
    <source>
        <dbReference type="Proteomes" id="UP001172155"/>
    </source>
</evidence>
<dbReference type="PROSITE" id="PS51751">
    <property type="entry name" value="EXPERA"/>
    <property type="match status" value="1"/>
</dbReference>
<feature type="domain" description="EXPERA" evidence="8">
    <location>
        <begin position="9"/>
        <end position="165"/>
    </location>
</feature>
<keyword evidence="10" id="KW-1185">Reference proteome</keyword>
<evidence type="ECO:0000256" key="1">
    <source>
        <dbReference type="ARBA" id="ARBA00004477"/>
    </source>
</evidence>
<feature type="transmembrane region" description="Helical" evidence="7">
    <location>
        <begin position="154"/>
        <end position="173"/>
    </location>
</feature>
<comment type="caution">
    <text evidence="9">The sequence shown here is derived from an EMBL/GenBank/DDBJ whole genome shotgun (WGS) entry which is preliminary data.</text>
</comment>
<feature type="transmembrane region" description="Helical" evidence="7">
    <location>
        <begin position="113"/>
        <end position="134"/>
    </location>
</feature>
<dbReference type="InterPro" id="IPR033118">
    <property type="entry name" value="EXPERA"/>
</dbReference>
<dbReference type="AlphaFoldDB" id="A0AA40ERV3"/>
<evidence type="ECO:0000259" key="8">
    <source>
        <dbReference type="PROSITE" id="PS51751"/>
    </source>
</evidence>
<organism evidence="9 10">
    <name type="scientific">Schizothecium vesticola</name>
    <dbReference type="NCBI Taxonomy" id="314040"/>
    <lineage>
        <taxon>Eukaryota</taxon>
        <taxon>Fungi</taxon>
        <taxon>Dikarya</taxon>
        <taxon>Ascomycota</taxon>
        <taxon>Pezizomycotina</taxon>
        <taxon>Sordariomycetes</taxon>
        <taxon>Sordariomycetidae</taxon>
        <taxon>Sordariales</taxon>
        <taxon>Schizotheciaceae</taxon>
        <taxon>Schizothecium</taxon>
    </lineage>
</organism>
<dbReference type="PIRSF" id="PIRSF031032">
    <property type="entry name" value="TMP_97_prd"/>
    <property type="match status" value="1"/>
</dbReference>
<evidence type="ECO:0000256" key="2">
    <source>
        <dbReference type="ARBA" id="ARBA00009096"/>
    </source>
</evidence>
<dbReference type="Proteomes" id="UP001172155">
    <property type="component" value="Unassembled WGS sequence"/>
</dbReference>
<evidence type="ECO:0000256" key="5">
    <source>
        <dbReference type="ARBA" id="ARBA00022989"/>
    </source>
</evidence>
<dbReference type="EMBL" id="JAUKUD010000005">
    <property type="protein sequence ID" value="KAK0744260.1"/>
    <property type="molecule type" value="Genomic_DNA"/>
</dbReference>
<dbReference type="InterPro" id="IPR051987">
    <property type="entry name" value="Sigma-2_receptor-like"/>
</dbReference>
<evidence type="ECO:0000256" key="7">
    <source>
        <dbReference type="PIRNR" id="PIRNR031032"/>
    </source>
</evidence>
<dbReference type="PANTHER" id="PTHR31204">
    <property type="entry name" value="SIGMA INTRACELLULAR RECEPTOR 2"/>
    <property type="match status" value="1"/>
</dbReference>
<feature type="transmembrane region" description="Helical" evidence="7">
    <location>
        <begin position="12"/>
        <end position="30"/>
    </location>
</feature>
<evidence type="ECO:0000256" key="4">
    <source>
        <dbReference type="ARBA" id="ARBA00022824"/>
    </source>
</evidence>
<sequence length="189" mass="21601">MTTFTISWMNEVWLVWSVLQLPLILLVDNLELYPERLWKPSGSPLHFAYGAKQDYIAEFNDPIPQWSAATASGHDSWMGLFCHLEVIFALPIILFTIFRLGIQRRGTSGAHELVMLVYAFEAAFTTLTCMNDVLYWDSAVYPAALKQKLLTNMYAPFFVIPSILFVDMASRILGRFREADALLAEKKTR</sequence>
<evidence type="ECO:0000256" key="3">
    <source>
        <dbReference type="ARBA" id="ARBA00022692"/>
    </source>
</evidence>
<keyword evidence="6 7" id="KW-0472">Membrane</keyword>